<dbReference type="SUPFAM" id="SSF51230">
    <property type="entry name" value="Single hybrid motif"/>
    <property type="match status" value="1"/>
</dbReference>
<organism evidence="3 4">
    <name type="scientific">Granulicella pectinivorans</name>
    <dbReference type="NCBI Taxonomy" id="474950"/>
    <lineage>
        <taxon>Bacteria</taxon>
        <taxon>Pseudomonadati</taxon>
        <taxon>Acidobacteriota</taxon>
        <taxon>Terriglobia</taxon>
        <taxon>Terriglobales</taxon>
        <taxon>Acidobacteriaceae</taxon>
        <taxon>Granulicella</taxon>
    </lineage>
</organism>
<keyword evidence="4" id="KW-1185">Reference proteome</keyword>
<dbReference type="Pfam" id="PF00364">
    <property type="entry name" value="Biotin_lipoyl"/>
    <property type="match status" value="1"/>
</dbReference>
<dbReference type="Proteomes" id="UP000199024">
    <property type="component" value="Unassembled WGS sequence"/>
</dbReference>
<reference evidence="3 4" key="1">
    <citation type="submission" date="2016-10" db="EMBL/GenBank/DDBJ databases">
        <authorList>
            <person name="de Groot N.N."/>
        </authorList>
    </citation>
    <scope>NUCLEOTIDE SEQUENCE [LARGE SCALE GENOMIC DNA]</scope>
    <source>
        <strain evidence="3 4">DSM 21001</strain>
    </source>
</reference>
<sequence>MTVWLEVEGKQLRVELPAASGPGLVCSVDGRELVVDACMLEAGVLSVVVEGRQYRCLLDGDAVLVAGRRIAFSRFDPRSLAARRGVADGADGPRAIKAPMPGRVVRIAVAAGEAVEQGAAVVVIEAMKMQNELKSPKSGTVARIAVSVGDTVGVGDVLAVIE</sequence>
<evidence type="ECO:0000259" key="2">
    <source>
        <dbReference type="PROSITE" id="PS50968"/>
    </source>
</evidence>
<dbReference type="PROSITE" id="PS50968">
    <property type="entry name" value="BIOTINYL_LIPOYL"/>
    <property type="match status" value="1"/>
</dbReference>
<evidence type="ECO:0000256" key="1">
    <source>
        <dbReference type="ARBA" id="ARBA00023267"/>
    </source>
</evidence>
<dbReference type="RefSeq" id="WP_089835636.1">
    <property type="nucleotide sequence ID" value="NZ_FOZL01000001.1"/>
</dbReference>
<dbReference type="InterPro" id="IPR000089">
    <property type="entry name" value="Biotin_lipoyl"/>
</dbReference>
<dbReference type="EMBL" id="FOZL01000001">
    <property type="protein sequence ID" value="SFR97259.1"/>
    <property type="molecule type" value="Genomic_DNA"/>
</dbReference>
<dbReference type="OrthoDB" id="9812676at2"/>
<gene>
    <name evidence="3" type="ORF">SAMN05421771_0110</name>
</gene>
<accession>A0A1I6L1B1</accession>
<dbReference type="Gene3D" id="2.40.50.100">
    <property type="match status" value="1"/>
</dbReference>
<dbReference type="InterPro" id="IPR050709">
    <property type="entry name" value="Biotin_Carboxyl_Carrier/Decarb"/>
</dbReference>
<evidence type="ECO:0000313" key="4">
    <source>
        <dbReference type="Proteomes" id="UP000199024"/>
    </source>
</evidence>
<dbReference type="AlphaFoldDB" id="A0A1I6L1B1"/>
<dbReference type="FunFam" id="2.40.50.100:FF:000003">
    <property type="entry name" value="Acetyl-CoA carboxylase biotin carboxyl carrier protein"/>
    <property type="match status" value="1"/>
</dbReference>
<proteinExistence type="predicted"/>
<dbReference type="PANTHER" id="PTHR45266:SF3">
    <property type="entry name" value="OXALOACETATE DECARBOXYLASE ALPHA CHAIN"/>
    <property type="match status" value="1"/>
</dbReference>
<name>A0A1I6L1B1_9BACT</name>
<dbReference type="InterPro" id="IPR011053">
    <property type="entry name" value="Single_hybrid_motif"/>
</dbReference>
<keyword evidence="1" id="KW-0092">Biotin</keyword>
<protein>
    <submittedName>
        <fullName evidence="3">Biotin carboxyl carrier protein</fullName>
    </submittedName>
</protein>
<dbReference type="CDD" id="cd06850">
    <property type="entry name" value="biotinyl_domain"/>
    <property type="match status" value="1"/>
</dbReference>
<dbReference type="STRING" id="474950.SAMN05421771_0110"/>
<feature type="domain" description="Lipoyl-binding" evidence="2">
    <location>
        <begin position="87"/>
        <end position="162"/>
    </location>
</feature>
<evidence type="ECO:0000313" key="3">
    <source>
        <dbReference type="EMBL" id="SFR97259.1"/>
    </source>
</evidence>
<dbReference type="PANTHER" id="PTHR45266">
    <property type="entry name" value="OXALOACETATE DECARBOXYLASE ALPHA CHAIN"/>
    <property type="match status" value="1"/>
</dbReference>